<dbReference type="SUPFAM" id="SSF51011">
    <property type="entry name" value="Glycosyl hydrolase domain"/>
    <property type="match status" value="1"/>
</dbReference>
<dbReference type="InterPro" id="IPR055235">
    <property type="entry name" value="ASD1_cat"/>
</dbReference>
<name>A0A1M6TZ10_XYLRU</name>
<organism evidence="10 11">
    <name type="scientific">Xylanibacter ruminicola</name>
    <name type="common">Prevotella ruminicola</name>
    <dbReference type="NCBI Taxonomy" id="839"/>
    <lineage>
        <taxon>Bacteria</taxon>
        <taxon>Pseudomonadati</taxon>
        <taxon>Bacteroidota</taxon>
        <taxon>Bacteroidia</taxon>
        <taxon>Bacteroidales</taxon>
        <taxon>Prevotellaceae</taxon>
        <taxon>Xylanibacter</taxon>
    </lineage>
</organism>
<dbReference type="RefSeq" id="WP_073206943.1">
    <property type="nucleotide sequence ID" value="NZ_FRBD01000007.1"/>
</dbReference>
<dbReference type="InterPro" id="IPR017853">
    <property type="entry name" value="GH"/>
</dbReference>
<keyword evidence="8" id="KW-0732">Signal</keyword>
<keyword evidence="6" id="KW-0119">Carbohydrate metabolism</keyword>
<dbReference type="Gene3D" id="3.20.20.80">
    <property type="entry name" value="Glycosidases"/>
    <property type="match status" value="1"/>
</dbReference>
<feature type="signal peptide" evidence="8">
    <location>
        <begin position="1"/>
        <end position="18"/>
    </location>
</feature>
<feature type="chain" id="PRO_5013336927" description="non-reducing end alpha-L-arabinofuranosidase" evidence="8">
    <location>
        <begin position="19"/>
        <end position="529"/>
    </location>
</feature>
<keyword evidence="5" id="KW-0378">Hydrolase</keyword>
<evidence type="ECO:0000256" key="2">
    <source>
        <dbReference type="ARBA" id="ARBA00007186"/>
    </source>
</evidence>
<dbReference type="InterPro" id="IPR010720">
    <property type="entry name" value="Alpha-L-AF_C"/>
</dbReference>
<dbReference type="SMART" id="SM00813">
    <property type="entry name" value="Alpha-L-AF_C"/>
    <property type="match status" value="1"/>
</dbReference>
<evidence type="ECO:0000256" key="3">
    <source>
        <dbReference type="ARBA" id="ARBA00011165"/>
    </source>
</evidence>
<sequence>MKKVIALVFSVFAISASAAEAVKATVHADQAGAKINKEIYGQFSEHLGSCIYGGLWVGEGSQIPNINGYRKDVFEALKALKIPVMRWPGGCFADDYHWMDGIGPKDKRPSLRNNNWGGTIEDNSFGTHEFLNLCEMLGCEPYISGNVGSGTVKEMAQWVEYMTSDGDTPMARLRRQNGRDKAWKVKYFGIGNEAWGCGGNMTPQYYSDEFRKFNTYLRDQGQNRLYRIASGASDYDYDWTKVCMDKIGNRMQGISLHYYTCTGWSGPKGSATQFDTQQYYWALGKCLEIEEVIKKHKAIMDKKDPQNKIGLLVDEWGTWWDEEPGTIAGHLYQQNALRDAFVAALSLNVFHKYTDRVKMANIAQVVNVLQSMILTDQEGTGHMVLTPTYHVFQMYTPFMEATYLPVDLESETIQCSKEYFKEKAQTADNTTRPCPVLSASAAKTTDGGIVLAITNVSLDKAQAIDFELPGFKAKSVSGRILTSKNVADYNDFQHPDVVAPKEFKDAKLNKKGTLNVKIPAKSIVVLNIR</sequence>
<dbReference type="OrthoDB" id="9758333at2"/>
<evidence type="ECO:0000259" key="9">
    <source>
        <dbReference type="SMART" id="SM00813"/>
    </source>
</evidence>
<evidence type="ECO:0000256" key="7">
    <source>
        <dbReference type="ARBA" id="ARBA00023295"/>
    </source>
</evidence>
<gene>
    <name evidence="10" type="ORF">SAMN05216463_10793</name>
</gene>
<dbReference type="PANTHER" id="PTHR43576:SF2">
    <property type="entry name" value="INTRACELLULAR EXO-ALPHA-L-ARABINOFURANOSIDASE 2"/>
    <property type="match status" value="1"/>
</dbReference>
<dbReference type="EC" id="3.2.1.55" evidence="4"/>
<comment type="subunit">
    <text evidence="3">Homohexamer; trimer of dimers.</text>
</comment>
<dbReference type="EMBL" id="FRBD01000007">
    <property type="protein sequence ID" value="SHK62114.1"/>
    <property type="molecule type" value="Genomic_DNA"/>
</dbReference>
<accession>A0A1M6TZ10</accession>
<evidence type="ECO:0000256" key="4">
    <source>
        <dbReference type="ARBA" id="ARBA00012670"/>
    </source>
</evidence>
<proteinExistence type="inferred from homology"/>
<dbReference type="Proteomes" id="UP000184130">
    <property type="component" value="Unassembled WGS sequence"/>
</dbReference>
<comment type="catalytic activity">
    <reaction evidence="1">
        <text>Hydrolysis of terminal non-reducing alpha-L-arabinofuranoside residues in alpha-L-arabinosides.</text>
        <dbReference type="EC" id="3.2.1.55"/>
    </reaction>
</comment>
<dbReference type="GO" id="GO:0046373">
    <property type="term" value="P:L-arabinose metabolic process"/>
    <property type="evidence" value="ECO:0007669"/>
    <property type="project" value="InterPro"/>
</dbReference>
<dbReference type="SUPFAM" id="SSF51445">
    <property type="entry name" value="(Trans)glycosidases"/>
    <property type="match status" value="1"/>
</dbReference>
<dbReference type="Pfam" id="PF06964">
    <property type="entry name" value="Alpha-L-AF_C"/>
    <property type="match status" value="1"/>
</dbReference>
<dbReference type="GO" id="GO:0046556">
    <property type="term" value="F:alpha-L-arabinofuranosidase activity"/>
    <property type="evidence" value="ECO:0007669"/>
    <property type="project" value="UniProtKB-EC"/>
</dbReference>
<evidence type="ECO:0000256" key="1">
    <source>
        <dbReference type="ARBA" id="ARBA00001462"/>
    </source>
</evidence>
<evidence type="ECO:0000313" key="10">
    <source>
        <dbReference type="EMBL" id="SHK62114.1"/>
    </source>
</evidence>
<protein>
    <recommendedName>
        <fullName evidence="4">non-reducing end alpha-L-arabinofuranosidase</fullName>
        <ecNumber evidence="4">3.2.1.55</ecNumber>
    </recommendedName>
</protein>
<dbReference type="Pfam" id="PF22848">
    <property type="entry name" value="ASD1_dom"/>
    <property type="match status" value="1"/>
</dbReference>
<dbReference type="PANTHER" id="PTHR43576">
    <property type="entry name" value="ALPHA-L-ARABINOFURANOSIDASE C-RELATED"/>
    <property type="match status" value="1"/>
</dbReference>
<evidence type="ECO:0000313" key="11">
    <source>
        <dbReference type="Proteomes" id="UP000184130"/>
    </source>
</evidence>
<dbReference type="InterPro" id="IPR013780">
    <property type="entry name" value="Glyco_hydro_b"/>
</dbReference>
<evidence type="ECO:0000256" key="6">
    <source>
        <dbReference type="ARBA" id="ARBA00023277"/>
    </source>
</evidence>
<dbReference type="AlphaFoldDB" id="A0A1M6TZ10"/>
<dbReference type="Gene3D" id="2.60.40.1180">
    <property type="entry name" value="Golgi alpha-mannosidase II"/>
    <property type="match status" value="1"/>
</dbReference>
<evidence type="ECO:0000256" key="8">
    <source>
        <dbReference type="SAM" id="SignalP"/>
    </source>
</evidence>
<reference evidence="10 11" key="1">
    <citation type="submission" date="2016-11" db="EMBL/GenBank/DDBJ databases">
        <authorList>
            <person name="Jaros S."/>
            <person name="Januszkiewicz K."/>
            <person name="Wedrychowicz H."/>
        </authorList>
    </citation>
    <scope>NUCLEOTIDE SEQUENCE [LARGE SCALE GENOMIC DNA]</scope>
    <source>
        <strain evidence="10 11">KHT3</strain>
    </source>
</reference>
<feature type="domain" description="Alpha-L-arabinofuranosidase C-terminal" evidence="9">
    <location>
        <begin position="314"/>
        <end position="522"/>
    </location>
</feature>
<evidence type="ECO:0000256" key="5">
    <source>
        <dbReference type="ARBA" id="ARBA00022801"/>
    </source>
</evidence>
<dbReference type="GO" id="GO:0000272">
    <property type="term" value="P:polysaccharide catabolic process"/>
    <property type="evidence" value="ECO:0007669"/>
    <property type="project" value="TreeGrafter"/>
</dbReference>
<comment type="similarity">
    <text evidence="2">Belongs to the glycosyl hydrolase 51 family.</text>
</comment>
<keyword evidence="7" id="KW-0326">Glycosidase</keyword>